<name>A0ABQ9Y410_9EUKA</name>
<protein>
    <submittedName>
        <fullName evidence="2">Dynein axonemal heavy chain 2</fullName>
    </submittedName>
</protein>
<dbReference type="InterPro" id="IPR026983">
    <property type="entry name" value="DHC"/>
</dbReference>
<dbReference type="Proteomes" id="UP001281761">
    <property type="component" value="Unassembled WGS sequence"/>
</dbReference>
<comment type="caution">
    <text evidence="2">The sequence shown here is derived from an EMBL/GenBank/DDBJ whole genome shotgun (WGS) entry which is preliminary data.</text>
</comment>
<proteinExistence type="predicted"/>
<dbReference type="InterPro" id="IPR027417">
    <property type="entry name" value="P-loop_NTPase"/>
</dbReference>
<evidence type="ECO:0000313" key="2">
    <source>
        <dbReference type="EMBL" id="KAK2958482.1"/>
    </source>
</evidence>
<dbReference type="EMBL" id="JARBJD010000037">
    <property type="protein sequence ID" value="KAK2958482.1"/>
    <property type="molecule type" value="Genomic_DNA"/>
</dbReference>
<dbReference type="Pfam" id="PF17852">
    <property type="entry name" value="Dynein_AAA_lid"/>
    <property type="match status" value="1"/>
</dbReference>
<feature type="domain" description="Dynein heavy chain AAA 5 extension" evidence="1">
    <location>
        <begin position="81"/>
        <end position="145"/>
    </location>
</feature>
<evidence type="ECO:0000313" key="3">
    <source>
        <dbReference type="Proteomes" id="UP001281761"/>
    </source>
</evidence>
<sequence>MNSVVDDSKVLTLTNPTRITFPQQVSFLFEVQDLQEASHATVYRCGIIFMDTADFGWQPFIRSWVERMEMDQKRHSTAEVLRKIVERHTEMALEVRREQCQELIPSTDLNGIRSFTRLFDWLTKKENGFDPESQDSNFSWLFFISLISNV</sequence>
<dbReference type="PANTHER" id="PTHR22878">
    <property type="entry name" value="DYNEIN HEAVY CHAIN 6, AXONEMAL-LIKE-RELATED"/>
    <property type="match status" value="1"/>
</dbReference>
<accession>A0ABQ9Y410</accession>
<dbReference type="InterPro" id="IPR041466">
    <property type="entry name" value="Dynein_AAA5_ext"/>
</dbReference>
<reference evidence="2 3" key="1">
    <citation type="journal article" date="2022" name="bioRxiv">
        <title>Genomics of Preaxostyla Flagellates Illuminates Evolutionary Transitions and the Path Towards Mitochondrial Loss.</title>
        <authorList>
            <person name="Novak L.V.F."/>
            <person name="Treitli S.C."/>
            <person name="Pyrih J."/>
            <person name="Halakuc P."/>
            <person name="Pipaliya S.V."/>
            <person name="Vacek V."/>
            <person name="Brzon O."/>
            <person name="Soukal P."/>
            <person name="Eme L."/>
            <person name="Dacks J.B."/>
            <person name="Karnkowska A."/>
            <person name="Elias M."/>
            <person name="Hampl V."/>
        </authorList>
    </citation>
    <scope>NUCLEOTIDE SEQUENCE [LARGE SCALE GENOMIC DNA]</scope>
    <source>
        <strain evidence="2">NAU3</strain>
        <tissue evidence="2">Gut</tissue>
    </source>
</reference>
<keyword evidence="3" id="KW-1185">Reference proteome</keyword>
<evidence type="ECO:0000259" key="1">
    <source>
        <dbReference type="Pfam" id="PF17852"/>
    </source>
</evidence>
<gene>
    <name evidence="2" type="ORF">BLNAU_6516</name>
</gene>
<organism evidence="2 3">
    <name type="scientific">Blattamonas nauphoetae</name>
    <dbReference type="NCBI Taxonomy" id="2049346"/>
    <lineage>
        <taxon>Eukaryota</taxon>
        <taxon>Metamonada</taxon>
        <taxon>Preaxostyla</taxon>
        <taxon>Oxymonadida</taxon>
        <taxon>Blattamonas</taxon>
    </lineage>
</organism>
<dbReference type="Gene3D" id="3.40.50.300">
    <property type="entry name" value="P-loop containing nucleotide triphosphate hydrolases"/>
    <property type="match status" value="1"/>
</dbReference>